<feature type="domain" description="GST N-terminal" evidence="2">
    <location>
        <begin position="1"/>
        <end position="88"/>
    </location>
</feature>
<dbReference type="GeneID" id="30963783"/>
<evidence type="ECO:0000259" key="2">
    <source>
        <dbReference type="PROSITE" id="PS50404"/>
    </source>
</evidence>
<dbReference type="PROSITE" id="PS50405">
    <property type="entry name" value="GST_CTER"/>
    <property type="match status" value="1"/>
</dbReference>
<keyword evidence="4" id="KW-0808">Transferase</keyword>
<dbReference type="Proteomes" id="UP000095038">
    <property type="component" value="Unassembled WGS sequence"/>
</dbReference>
<dbReference type="InterPro" id="IPR004046">
    <property type="entry name" value="GST_C"/>
</dbReference>
<dbReference type="EMBL" id="KV454475">
    <property type="protein sequence ID" value="ODV64103.1"/>
    <property type="molecule type" value="Genomic_DNA"/>
</dbReference>
<protein>
    <submittedName>
        <fullName evidence="4">Glutathione S-transferase</fullName>
    </submittedName>
</protein>
<proteinExistence type="inferred from homology"/>
<dbReference type="InterPro" id="IPR036249">
    <property type="entry name" value="Thioredoxin-like_sf"/>
</dbReference>
<name>A0A1D2VR59_9ASCO</name>
<gene>
    <name evidence="4" type="ORF">ASCRUDRAFT_29873</name>
</gene>
<dbReference type="Gene3D" id="3.40.30.10">
    <property type="entry name" value="Glutaredoxin"/>
    <property type="match status" value="1"/>
</dbReference>
<dbReference type="GO" id="GO:0016740">
    <property type="term" value="F:transferase activity"/>
    <property type="evidence" value="ECO:0007669"/>
    <property type="project" value="UniProtKB-KW"/>
</dbReference>
<dbReference type="InterPro" id="IPR010987">
    <property type="entry name" value="Glutathione-S-Trfase_C-like"/>
</dbReference>
<dbReference type="SUPFAM" id="SSF52833">
    <property type="entry name" value="Thioredoxin-like"/>
    <property type="match status" value="1"/>
</dbReference>
<dbReference type="PANTHER" id="PTHR44051">
    <property type="entry name" value="GLUTATHIONE S-TRANSFERASE-RELATED"/>
    <property type="match status" value="1"/>
</dbReference>
<dbReference type="SUPFAM" id="SSF47616">
    <property type="entry name" value="GST C-terminal domain-like"/>
    <property type="match status" value="1"/>
</dbReference>
<dbReference type="Gene3D" id="1.20.1050.10">
    <property type="match status" value="1"/>
</dbReference>
<evidence type="ECO:0000313" key="5">
    <source>
        <dbReference type="Proteomes" id="UP000095038"/>
    </source>
</evidence>
<dbReference type="InterPro" id="IPR004045">
    <property type="entry name" value="Glutathione_S-Trfase_N"/>
</dbReference>
<dbReference type="InParanoid" id="A0A1D2VR59"/>
<dbReference type="Pfam" id="PF13409">
    <property type="entry name" value="GST_N_2"/>
    <property type="match status" value="1"/>
</dbReference>
<dbReference type="STRING" id="1344418.A0A1D2VR59"/>
<reference evidence="5" key="1">
    <citation type="submission" date="2016-05" db="EMBL/GenBank/DDBJ databases">
        <title>Comparative genomics of biotechnologically important yeasts.</title>
        <authorList>
            <consortium name="DOE Joint Genome Institute"/>
            <person name="Riley R."/>
            <person name="Haridas S."/>
            <person name="Wolfe K.H."/>
            <person name="Lopes M.R."/>
            <person name="Hittinger C.T."/>
            <person name="Goker M."/>
            <person name="Salamov A."/>
            <person name="Wisecaver J."/>
            <person name="Long T.M."/>
            <person name="Aerts A.L."/>
            <person name="Barry K."/>
            <person name="Choi C."/>
            <person name="Clum A."/>
            <person name="Coughlan A.Y."/>
            <person name="Deshpande S."/>
            <person name="Douglass A.P."/>
            <person name="Hanson S.J."/>
            <person name="Klenk H.-P."/>
            <person name="Labutti K."/>
            <person name="Lapidus A."/>
            <person name="Lindquist E."/>
            <person name="Lipzen A."/>
            <person name="Meier-Kolthoff J.P."/>
            <person name="Ohm R.A."/>
            <person name="Otillar R.P."/>
            <person name="Pangilinan J."/>
            <person name="Peng Y."/>
            <person name="Rokas A."/>
            <person name="Rosa C.A."/>
            <person name="Scheuner C."/>
            <person name="Sibirny A.A."/>
            <person name="Slot J.C."/>
            <person name="Stielow J.B."/>
            <person name="Sun H."/>
            <person name="Kurtzman C.P."/>
            <person name="Blackwell M."/>
            <person name="Grigoriev I.V."/>
            <person name="Jeffries T.W."/>
        </authorList>
    </citation>
    <scope>NUCLEOTIDE SEQUENCE [LARGE SCALE GENOMIC DNA]</scope>
    <source>
        <strain evidence="5">DSM 1968</strain>
    </source>
</reference>
<evidence type="ECO:0000259" key="3">
    <source>
        <dbReference type="PROSITE" id="PS50405"/>
    </source>
</evidence>
<dbReference type="CDD" id="cd03048">
    <property type="entry name" value="GST_N_Ure2p_like"/>
    <property type="match status" value="1"/>
</dbReference>
<dbReference type="SFLD" id="SFLDS00019">
    <property type="entry name" value="Glutathione_Transferase_(cytos"/>
    <property type="match status" value="1"/>
</dbReference>
<dbReference type="Pfam" id="PF14497">
    <property type="entry name" value="GST_C_3"/>
    <property type="match status" value="1"/>
</dbReference>
<dbReference type="RefSeq" id="XP_020050410.1">
    <property type="nucleotide sequence ID" value="XM_020190147.1"/>
</dbReference>
<dbReference type="AlphaFoldDB" id="A0A1D2VR59"/>
<dbReference type="PANTHER" id="PTHR44051:SF8">
    <property type="entry name" value="GLUTATHIONE S-TRANSFERASE GSTA"/>
    <property type="match status" value="1"/>
</dbReference>
<dbReference type="OrthoDB" id="422574at2759"/>
<accession>A0A1D2VR59</accession>
<comment type="similarity">
    <text evidence="1">Belongs to the GST superfamily.</text>
</comment>
<dbReference type="InterPro" id="IPR040079">
    <property type="entry name" value="Glutathione_S-Trfase"/>
</dbReference>
<dbReference type="PROSITE" id="PS50404">
    <property type="entry name" value="GST_NTER"/>
    <property type="match status" value="1"/>
</dbReference>
<sequence>MSDYQLFLASTTNGRKITVLVELLNIQSKVEIITIDLAKKQQKEDWFLKINPNGKIPALASKDSSNPFYLSESNAILQFLVSKYDTENKFSYPVNSNNYFKTLELSLFQVSALAPVQGKIFGVIRNLLHLSESDVNDLYTEIKRVYQVLEDILKSNNTGFLVGDKLTIAEVFVLPWIEKAAFSKIDLTQFPLLNDLLKRSLQVPEIAKGLAY</sequence>
<dbReference type="SFLD" id="SFLDG00358">
    <property type="entry name" value="Main_(cytGST)"/>
    <property type="match status" value="1"/>
</dbReference>
<feature type="domain" description="GST C-terminal" evidence="3">
    <location>
        <begin position="95"/>
        <end position="212"/>
    </location>
</feature>
<keyword evidence="5" id="KW-1185">Reference proteome</keyword>
<organism evidence="4 5">
    <name type="scientific">Ascoidea rubescens DSM 1968</name>
    <dbReference type="NCBI Taxonomy" id="1344418"/>
    <lineage>
        <taxon>Eukaryota</taxon>
        <taxon>Fungi</taxon>
        <taxon>Dikarya</taxon>
        <taxon>Ascomycota</taxon>
        <taxon>Saccharomycotina</taxon>
        <taxon>Saccharomycetes</taxon>
        <taxon>Ascoideaceae</taxon>
        <taxon>Ascoidea</taxon>
    </lineage>
</organism>
<evidence type="ECO:0000256" key="1">
    <source>
        <dbReference type="ARBA" id="ARBA00007409"/>
    </source>
</evidence>
<evidence type="ECO:0000313" key="4">
    <source>
        <dbReference type="EMBL" id="ODV64103.1"/>
    </source>
</evidence>
<dbReference type="InterPro" id="IPR036282">
    <property type="entry name" value="Glutathione-S-Trfase_C_sf"/>
</dbReference>